<accession>A0A1X1Z6X9</accession>
<dbReference type="InterPro" id="IPR010093">
    <property type="entry name" value="SinI_DNA-bd"/>
</dbReference>
<dbReference type="AlphaFoldDB" id="A0A1X1Z6X9"/>
<evidence type="ECO:0000313" key="5">
    <source>
        <dbReference type="Proteomes" id="UP000193108"/>
    </source>
</evidence>
<dbReference type="Gene3D" id="2.40.50.100">
    <property type="match status" value="1"/>
</dbReference>
<dbReference type="SUPFAM" id="SSF50331">
    <property type="entry name" value="MOP-like"/>
    <property type="match status" value="1"/>
</dbReference>
<evidence type="ECO:0000313" key="4">
    <source>
        <dbReference type="EMBL" id="ORW19064.1"/>
    </source>
</evidence>
<dbReference type="RefSeq" id="WP_085139201.1">
    <property type="nucleotide sequence ID" value="NZ_LQPI01000053.1"/>
</dbReference>
<dbReference type="InterPro" id="IPR008995">
    <property type="entry name" value="Mo/tungstate-bd_C_term_dom"/>
</dbReference>
<comment type="caution">
    <text evidence="4">The sequence shown here is derived from an EMBL/GenBank/DDBJ whole genome shotgun (WGS) entry which is preliminary data.</text>
</comment>
<name>A0A1X1Z6X9_MYCNO</name>
<dbReference type="GO" id="GO:0003677">
    <property type="term" value="F:DNA binding"/>
    <property type="evidence" value="ECO:0007669"/>
    <property type="project" value="InterPro"/>
</dbReference>
<keyword evidence="1 2" id="KW-0500">Molybdenum</keyword>
<dbReference type="Proteomes" id="UP000193108">
    <property type="component" value="Unassembled WGS sequence"/>
</dbReference>
<dbReference type="InterPro" id="IPR005116">
    <property type="entry name" value="Transp-assoc_OB_typ1"/>
</dbReference>
<dbReference type="Pfam" id="PF03459">
    <property type="entry name" value="TOBE"/>
    <property type="match status" value="1"/>
</dbReference>
<evidence type="ECO:0000256" key="2">
    <source>
        <dbReference type="PROSITE-ProRule" id="PRU01213"/>
    </source>
</evidence>
<dbReference type="Gene3D" id="1.10.1660.10">
    <property type="match status" value="1"/>
</dbReference>
<dbReference type="GO" id="GO:0015689">
    <property type="term" value="P:molybdate ion transport"/>
    <property type="evidence" value="ECO:0007669"/>
    <property type="project" value="InterPro"/>
</dbReference>
<keyword evidence="5" id="KW-1185">Reference proteome</keyword>
<proteinExistence type="predicted"/>
<reference evidence="4 5" key="1">
    <citation type="submission" date="2016-01" db="EMBL/GenBank/DDBJ databases">
        <title>The new phylogeny of the genus Mycobacterium.</title>
        <authorList>
            <person name="Tarcisio F."/>
            <person name="Conor M."/>
            <person name="Antonella G."/>
            <person name="Elisabetta G."/>
            <person name="Giulia F.S."/>
            <person name="Sara T."/>
            <person name="Anna F."/>
            <person name="Clotilde B."/>
            <person name="Roberto B."/>
            <person name="Veronica D.S."/>
            <person name="Fabio R."/>
            <person name="Monica P."/>
            <person name="Olivier J."/>
            <person name="Enrico T."/>
            <person name="Nicola S."/>
        </authorList>
    </citation>
    <scope>NUCLEOTIDE SEQUENCE [LARGE SCALE GENOMIC DNA]</scope>
    <source>
        <strain evidence="4 5">DSM 44164</strain>
    </source>
</reference>
<sequence length="147" mass="15610">MPSFRIAEVAELLGVSDDTVRRWIDSGRLTLTSGSGPRTVDGAELARFAQERAAVEPVSRNPVVGQSARNRMVGLVTKVTRDTVMAQVEVQAGPFRLVSLVSREAADELQLQPGSLVVASVKATNVALELPRRAGAAGHTDSTVEFG</sequence>
<protein>
    <submittedName>
        <fullName evidence="4">MerR family transcriptional regulator</fullName>
    </submittedName>
</protein>
<dbReference type="PROSITE" id="PS51866">
    <property type="entry name" value="MOP"/>
    <property type="match status" value="1"/>
</dbReference>
<dbReference type="Pfam" id="PF12728">
    <property type="entry name" value="HTH_17"/>
    <property type="match status" value="1"/>
</dbReference>
<dbReference type="STRING" id="1782.AWC18_14675"/>
<feature type="domain" description="Mop" evidence="3">
    <location>
        <begin position="65"/>
        <end position="130"/>
    </location>
</feature>
<dbReference type="EMBL" id="LQPI01000053">
    <property type="protein sequence ID" value="ORW19064.1"/>
    <property type="molecule type" value="Genomic_DNA"/>
</dbReference>
<evidence type="ECO:0000256" key="1">
    <source>
        <dbReference type="ARBA" id="ARBA00022505"/>
    </source>
</evidence>
<dbReference type="InterPro" id="IPR004606">
    <property type="entry name" value="Mop_domain"/>
</dbReference>
<evidence type="ECO:0000259" key="3">
    <source>
        <dbReference type="PROSITE" id="PS51866"/>
    </source>
</evidence>
<dbReference type="InterPro" id="IPR041657">
    <property type="entry name" value="HTH_17"/>
</dbReference>
<dbReference type="NCBIfam" id="TIGR01764">
    <property type="entry name" value="excise"/>
    <property type="match status" value="1"/>
</dbReference>
<organism evidence="4 5">
    <name type="scientific">Mycolicibacter nonchromogenicus</name>
    <name type="common">Mycobacterium nonchromogenicum</name>
    <dbReference type="NCBI Taxonomy" id="1782"/>
    <lineage>
        <taxon>Bacteria</taxon>
        <taxon>Bacillati</taxon>
        <taxon>Actinomycetota</taxon>
        <taxon>Actinomycetes</taxon>
        <taxon>Mycobacteriales</taxon>
        <taxon>Mycobacteriaceae</taxon>
        <taxon>Mycolicibacter</taxon>
    </lineage>
</organism>
<gene>
    <name evidence="4" type="ORF">AWC18_14675</name>
</gene>